<evidence type="ECO:0000259" key="1">
    <source>
        <dbReference type="Pfam" id="PF06742"/>
    </source>
</evidence>
<feature type="domain" description="DUF1214" evidence="1">
    <location>
        <begin position="271"/>
        <end position="345"/>
    </location>
</feature>
<evidence type="ECO:0000313" key="2">
    <source>
        <dbReference type="EMBL" id="MBB3940336.1"/>
    </source>
</evidence>
<reference evidence="2 3" key="1">
    <citation type="submission" date="2020-08" db="EMBL/GenBank/DDBJ databases">
        <title>Genomic Encyclopedia of Type Strains, Phase IV (KMG-IV): sequencing the most valuable type-strain genomes for metagenomic binning, comparative biology and taxonomic classification.</title>
        <authorList>
            <person name="Goeker M."/>
        </authorList>
    </citation>
    <scope>NUCLEOTIDE SEQUENCE [LARGE SCALE GENOMIC DNA]</scope>
    <source>
        <strain evidence="2 3">DSM 27568</strain>
    </source>
</reference>
<sequence>MMTTTADQAWEDYQAAIDEARRVALEWRFAQSPQMRTQGMYFISMMQAFGFNTYMAPRTAYPTFFSHLMFTPVEYNWGAPSPDFRYHWTKIDGARDYRIWGKRGNTPWLHIQAQKGWWGDADQINIGSWDVDQFALEDDGTFEIIASPDQQPGNWMKLDRNAPNTCLLVRDIWDQWEGAEGATIHIEPLEILPEDSLLLSEDDINRRLMGIAYQTRFSLDTWMRMIEEVDDAVGRNRFWLPHEDVSKIGGNPLAAYVKMLYDLKPDDALIIEAEIPDVKHWSLQLADYFYQTTDYRFHQSSINNKQAVVDTDGKVRIVLSIKDPGVPNWVDTSGFPEGYAQWRWYLSDRFPVPETKLVPLASLRDHLPPETPIVTPEERKAALLARRNEVGRRFRV</sequence>
<dbReference type="InterPro" id="IPR010621">
    <property type="entry name" value="DUF1214"/>
</dbReference>
<dbReference type="EMBL" id="JACIDY010000004">
    <property type="protein sequence ID" value="MBB3940336.1"/>
    <property type="molecule type" value="Genomic_DNA"/>
</dbReference>
<keyword evidence="3" id="KW-1185">Reference proteome</keyword>
<name>A0A7W6FYK4_9SPHN</name>
<gene>
    <name evidence="2" type="ORF">GGR39_001993</name>
</gene>
<dbReference type="RefSeq" id="WP_246388602.1">
    <property type="nucleotide sequence ID" value="NZ_JACIDY010000004.1"/>
</dbReference>
<dbReference type="Pfam" id="PF06742">
    <property type="entry name" value="DUF1214"/>
    <property type="match status" value="1"/>
</dbReference>
<dbReference type="AlphaFoldDB" id="A0A7W6FYK4"/>
<comment type="caution">
    <text evidence="2">The sequence shown here is derived from an EMBL/GenBank/DDBJ whole genome shotgun (WGS) entry which is preliminary data.</text>
</comment>
<proteinExistence type="predicted"/>
<evidence type="ECO:0000313" key="3">
    <source>
        <dbReference type="Proteomes" id="UP000561459"/>
    </source>
</evidence>
<organism evidence="2 3">
    <name type="scientific">Novosphingobium fluoreni</name>
    <dbReference type="NCBI Taxonomy" id="1391222"/>
    <lineage>
        <taxon>Bacteria</taxon>
        <taxon>Pseudomonadati</taxon>
        <taxon>Pseudomonadota</taxon>
        <taxon>Alphaproteobacteria</taxon>
        <taxon>Sphingomonadales</taxon>
        <taxon>Sphingomonadaceae</taxon>
        <taxon>Novosphingobium</taxon>
    </lineage>
</organism>
<protein>
    <recommendedName>
        <fullName evidence="1">DUF1214 domain-containing protein</fullName>
    </recommendedName>
</protein>
<accession>A0A7W6FYK4</accession>
<dbReference type="Proteomes" id="UP000561459">
    <property type="component" value="Unassembled WGS sequence"/>
</dbReference>